<protein>
    <submittedName>
        <fullName evidence="2">GNAT family N-acetyltransferase</fullName>
    </submittedName>
</protein>
<dbReference type="PROSITE" id="PS51186">
    <property type="entry name" value="GNAT"/>
    <property type="match status" value="1"/>
</dbReference>
<sequence length="141" mass="16188">MNTMIWMRKPDKAVNDAFSIRKEVFIEEQGFQGEFDSIDDNCWHLICYENSSAVACARLFTEGDGVWHAGRIAVRKAYRGTGMGSQIMEVLETKVRELGGKKIVISAQCRVAEFYVKQGYQKTANEYLDEYCPHVEMFKLL</sequence>
<comment type="caution">
    <text evidence="2">The sequence shown here is derived from an EMBL/GenBank/DDBJ whole genome shotgun (WGS) entry which is preliminary data.</text>
</comment>
<name>A0A926I6M4_9FIRM</name>
<dbReference type="AlphaFoldDB" id="A0A926I6M4"/>
<dbReference type="GO" id="GO:0004343">
    <property type="term" value="F:glucosamine 6-phosphate N-acetyltransferase activity"/>
    <property type="evidence" value="ECO:0007669"/>
    <property type="project" value="TreeGrafter"/>
</dbReference>
<dbReference type="PANTHER" id="PTHR13355:SF11">
    <property type="entry name" value="GLUCOSAMINE 6-PHOSPHATE N-ACETYLTRANSFERASE"/>
    <property type="match status" value="1"/>
</dbReference>
<accession>A0A926I6M4</accession>
<dbReference type="CDD" id="cd04301">
    <property type="entry name" value="NAT_SF"/>
    <property type="match status" value="1"/>
</dbReference>
<dbReference type="InterPro" id="IPR016181">
    <property type="entry name" value="Acyl_CoA_acyltransferase"/>
</dbReference>
<feature type="domain" description="N-acetyltransferase" evidence="1">
    <location>
        <begin position="3"/>
        <end position="141"/>
    </location>
</feature>
<evidence type="ECO:0000313" key="3">
    <source>
        <dbReference type="Proteomes" id="UP000610760"/>
    </source>
</evidence>
<dbReference type="RefSeq" id="WP_249293900.1">
    <property type="nucleotide sequence ID" value="NZ_JACRSV010000001.1"/>
</dbReference>
<dbReference type="Gene3D" id="3.40.630.30">
    <property type="match status" value="1"/>
</dbReference>
<dbReference type="Proteomes" id="UP000610760">
    <property type="component" value="Unassembled WGS sequence"/>
</dbReference>
<organism evidence="2 3">
    <name type="scientific">Fumia xinanensis</name>
    <dbReference type="NCBI Taxonomy" id="2763659"/>
    <lineage>
        <taxon>Bacteria</taxon>
        <taxon>Bacillati</taxon>
        <taxon>Bacillota</taxon>
        <taxon>Clostridia</taxon>
        <taxon>Eubacteriales</taxon>
        <taxon>Oscillospiraceae</taxon>
        <taxon>Fumia</taxon>
    </lineage>
</organism>
<dbReference type="InterPro" id="IPR039143">
    <property type="entry name" value="GNPNAT1-like"/>
</dbReference>
<dbReference type="PANTHER" id="PTHR13355">
    <property type="entry name" value="GLUCOSAMINE 6-PHOSPHATE N-ACETYLTRANSFERASE"/>
    <property type="match status" value="1"/>
</dbReference>
<keyword evidence="3" id="KW-1185">Reference proteome</keyword>
<evidence type="ECO:0000259" key="1">
    <source>
        <dbReference type="PROSITE" id="PS51186"/>
    </source>
</evidence>
<proteinExistence type="predicted"/>
<evidence type="ECO:0000313" key="2">
    <source>
        <dbReference type="EMBL" id="MBC8559006.1"/>
    </source>
</evidence>
<dbReference type="SUPFAM" id="SSF55729">
    <property type="entry name" value="Acyl-CoA N-acyltransferases (Nat)"/>
    <property type="match status" value="1"/>
</dbReference>
<dbReference type="InterPro" id="IPR000182">
    <property type="entry name" value="GNAT_dom"/>
</dbReference>
<gene>
    <name evidence="2" type="ORF">H8710_02865</name>
</gene>
<dbReference type="Pfam" id="PF13673">
    <property type="entry name" value="Acetyltransf_10"/>
    <property type="match status" value="1"/>
</dbReference>
<dbReference type="EMBL" id="JACRSV010000001">
    <property type="protein sequence ID" value="MBC8559006.1"/>
    <property type="molecule type" value="Genomic_DNA"/>
</dbReference>
<reference evidence="2" key="1">
    <citation type="submission" date="2020-08" db="EMBL/GenBank/DDBJ databases">
        <title>Genome public.</title>
        <authorList>
            <person name="Liu C."/>
            <person name="Sun Q."/>
        </authorList>
    </citation>
    <scope>NUCLEOTIDE SEQUENCE</scope>
    <source>
        <strain evidence="2">NSJ-33</strain>
    </source>
</reference>